<gene>
    <name evidence="3" type="primary">kin(aaB)</name>
    <name evidence="3" type="ORF">CPARA_3gp359</name>
</gene>
<keyword evidence="3" id="KW-0542">Nucleomorph</keyword>
<dbReference type="EMBL" id="CP002174">
    <property type="protein sequence ID" value="AEA39017.1"/>
    <property type="molecule type" value="Genomic_DNA"/>
</dbReference>
<dbReference type="GO" id="GO:0005634">
    <property type="term" value="C:nucleus"/>
    <property type="evidence" value="ECO:0007669"/>
    <property type="project" value="TreeGrafter"/>
</dbReference>
<dbReference type="PANTHER" id="PTHR10343">
    <property type="entry name" value="5'-AMP-ACTIVATED PROTEIN KINASE , BETA SUBUNIT"/>
    <property type="match status" value="1"/>
</dbReference>
<dbReference type="SUPFAM" id="SSF81296">
    <property type="entry name" value="E set domains"/>
    <property type="match status" value="1"/>
</dbReference>
<comment type="similarity">
    <text evidence="1">Belongs to the 5'-AMP-activated protein kinase beta subunit family.</text>
</comment>
<dbReference type="GO" id="GO:0007165">
    <property type="term" value="P:signal transduction"/>
    <property type="evidence" value="ECO:0007669"/>
    <property type="project" value="TreeGrafter"/>
</dbReference>
<name>F2HI93_9CRYP</name>
<dbReference type="Proteomes" id="UP000243423">
    <property type="component" value="Nucleomorph 3"/>
</dbReference>
<sequence length="262" mass="31397">MSQDINFNHKLFKYKNLDFSTKIKDISNSMKPSRIRFSSNKHVLAIEEDILIPMIFIWTLKAKKVDIIGSWDNWHTRIPLVCSKNQFITIIPLFASTFEYKFLVDQKMICSNGHRLKKNFDRKFTNVVDIRRFHQVINLKNSFSSYKNIVIPVIRNKYKITKLYTKKFYITVPLYLVNLFEIQTYETTNAIDREFSDFVIRVHVFLNHLFFFSSKKIGLNVREKLSGLQMKIDKIKLIILFLPQYKKYFFLTKHPIKKIYNL</sequence>
<protein>
    <submittedName>
        <fullName evidence="3">AMP-activated protein kinase, beta 2</fullName>
    </submittedName>
</protein>
<dbReference type="Gene3D" id="2.60.40.10">
    <property type="entry name" value="Immunoglobulins"/>
    <property type="match status" value="1"/>
</dbReference>
<reference evidence="3 4" key="1">
    <citation type="journal article" date="2011" name="Genome Biol. Evol.">
        <title>Complete nucleomorph genome sequence of the nonphotosynthetic alga Cryptomonas paramecium reveals a core nucleomorph gene set.</title>
        <authorList>
            <person name="Tanifuji G."/>
            <person name="Onodera N.T."/>
            <person name="Wheeler T.J."/>
            <person name="Dlutek M."/>
            <person name="Donaher N."/>
            <person name="Archibald J.M."/>
        </authorList>
    </citation>
    <scope>NUCLEOTIDE SEQUENCE [LARGE SCALE GENOMIC DNA]</scope>
    <source>
        <strain evidence="3 4">CCAP977/2A</strain>
    </source>
</reference>
<geneLocation type="nucleomorph" evidence="3"/>
<dbReference type="GO" id="GO:0016301">
    <property type="term" value="F:kinase activity"/>
    <property type="evidence" value="ECO:0007669"/>
    <property type="project" value="UniProtKB-KW"/>
</dbReference>
<keyword evidence="3" id="KW-0418">Kinase</keyword>
<dbReference type="CDD" id="cd02859">
    <property type="entry name" value="E_set_AMPKbeta_like_N"/>
    <property type="match status" value="1"/>
</dbReference>
<evidence type="ECO:0000256" key="1">
    <source>
        <dbReference type="ARBA" id="ARBA00010926"/>
    </source>
</evidence>
<proteinExistence type="inferred from homology"/>
<keyword evidence="3" id="KW-0808">Transferase</keyword>
<evidence type="ECO:0000313" key="3">
    <source>
        <dbReference type="EMBL" id="AEA39017.1"/>
    </source>
</evidence>
<dbReference type="InterPro" id="IPR013783">
    <property type="entry name" value="Ig-like_fold"/>
</dbReference>
<dbReference type="GeneID" id="10447425"/>
<accession>F2HI93</accession>
<organism evidence="3 4">
    <name type="scientific">Cryptomonas paramaecium</name>
    <dbReference type="NCBI Taxonomy" id="2898"/>
    <lineage>
        <taxon>Eukaryota</taxon>
        <taxon>Cryptophyceae</taxon>
        <taxon>Cryptomonadales</taxon>
        <taxon>Cryptomonadaceae</taxon>
        <taxon>Cryptomonas</taxon>
    </lineage>
</organism>
<dbReference type="InterPro" id="IPR014756">
    <property type="entry name" value="Ig_E-set"/>
</dbReference>
<dbReference type="AlphaFoldDB" id="F2HI93"/>
<dbReference type="InterPro" id="IPR032640">
    <property type="entry name" value="AMPK1_CBM"/>
</dbReference>
<dbReference type="PANTHER" id="PTHR10343:SF84">
    <property type="entry name" value="5'-AMP-ACTIVATED PROTEIN KINASE SUBUNIT BETA-1"/>
    <property type="match status" value="1"/>
</dbReference>
<dbReference type="RefSeq" id="XP_003239915.1">
    <property type="nucleotide sequence ID" value="XM_003239867.1"/>
</dbReference>
<dbReference type="GO" id="GO:0019901">
    <property type="term" value="F:protein kinase binding"/>
    <property type="evidence" value="ECO:0007669"/>
    <property type="project" value="TreeGrafter"/>
</dbReference>
<dbReference type="GO" id="GO:0005737">
    <property type="term" value="C:cytoplasm"/>
    <property type="evidence" value="ECO:0007669"/>
    <property type="project" value="TreeGrafter"/>
</dbReference>
<dbReference type="GO" id="GO:0031588">
    <property type="term" value="C:nucleotide-activated protein kinase complex"/>
    <property type="evidence" value="ECO:0007669"/>
    <property type="project" value="TreeGrafter"/>
</dbReference>
<evidence type="ECO:0000313" key="4">
    <source>
        <dbReference type="Proteomes" id="UP000243423"/>
    </source>
</evidence>
<dbReference type="InterPro" id="IPR050827">
    <property type="entry name" value="CRP1_MDG1_kinase"/>
</dbReference>
<dbReference type="Pfam" id="PF16561">
    <property type="entry name" value="AMPK1_CBM"/>
    <property type="match status" value="1"/>
</dbReference>
<feature type="domain" description="AMP-activated protein kinase glycogen-binding" evidence="2">
    <location>
        <begin position="52"/>
        <end position="132"/>
    </location>
</feature>
<evidence type="ECO:0000259" key="2">
    <source>
        <dbReference type="Pfam" id="PF16561"/>
    </source>
</evidence>